<comment type="caution">
    <text evidence="4">The sequence shown here is derived from an EMBL/GenBank/DDBJ whole genome shotgun (WGS) entry which is preliminary data.</text>
</comment>
<protein>
    <recommendedName>
        <fullName evidence="3">Peptidoglycan binding-like domain-containing protein</fullName>
    </recommendedName>
</protein>
<dbReference type="Proteomes" id="UP001500305">
    <property type="component" value="Unassembled WGS sequence"/>
</dbReference>
<keyword evidence="2" id="KW-0472">Membrane</keyword>
<gene>
    <name evidence="4" type="ORF">GCM10010430_02760</name>
</gene>
<dbReference type="Gene3D" id="1.10.101.10">
    <property type="entry name" value="PGBD-like superfamily/PGBD"/>
    <property type="match status" value="1"/>
</dbReference>
<reference evidence="4 5" key="1">
    <citation type="journal article" date="2019" name="Int. J. Syst. Evol. Microbiol.">
        <title>The Global Catalogue of Microorganisms (GCM) 10K type strain sequencing project: providing services to taxonomists for standard genome sequencing and annotation.</title>
        <authorList>
            <consortium name="The Broad Institute Genomics Platform"/>
            <consortium name="The Broad Institute Genome Sequencing Center for Infectious Disease"/>
            <person name="Wu L."/>
            <person name="Ma J."/>
        </authorList>
    </citation>
    <scope>NUCLEOTIDE SEQUENCE [LARGE SCALE GENOMIC DNA]</scope>
    <source>
        <strain evidence="4 5">JCM 7356</strain>
    </source>
</reference>
<organism evidence="4 5">
    <name type="scientific">Kitasatospora cystarginea</name>
    <dbReference type="NCBI Taxonomy" id="58350"/>
    <lineage>
        <taxon>Bacteria</taxon>
        <taxon>Bacillati</taxon>
        <taxon>Actinomycetota</taxon>
        <taxon>Actinomycetes</taxon>
        <taxon>Kitasatosporales</taxon>
        <taxon>Streptomycetaceae</taxon>
        <taxon>Kitasatospora</taxon>
    </lineage>
</organism>
<feature type="transmembrane region" description="Helical" evidence="2">
    <location>
        <begin position="163"/>
        <end position="184"/>
    </location>
</feature>
<dbReference type="InterPro" id="IPR002477">
    <property type="entry name" value="Peptidoglycan-bd-like"/>
</dbReference>
<keyword evidence="2" id="KW-0812">Transmembrane</keyword>
<accession>A0ABN3DBW4</accession>
<evidence type="ECO:0000313" key="4">
    <source>
        <dbReference type="EMBL" id="GAA2226930.1"/>
    </source>
</evidence>
<sequence length="342" mass="35117">MPGEHCAGCGTVRTAGGCACTPVSYGRSGYQPVHPDLEETAVLPHTEGPPLVRPYVPAAAEYEEPDPDAFPTALLPPVPAQDQQATTLLPPVPPQHHPSVSAQQPYPPQYRPAPPQRLPYQAPHRPQDQAAELGVFAFQAGDGPGGRAERRAQQQAAPMKRKVVMAAAGAGIVAIGAGIAFALVPASGNKGVNQADPLPVGTVQPLPTSAASSVPATTAPASDSPSPTLSKASPKPSPTLSRLPVIAKATTTKPTASPSPKPTTASPTPSGPRTLGPGTNGPDVAAMQQQLSNCGYHVRASGSYDDRTTKAVRSFQWDANVEGDPSGVFGPNTRAALDDAFC</sequence>
<dbReference type="RefSeq" id="WP_344634276.1">
    <property type="nucleotide sequence ID" value="NZ_BAAATR010000001.1"/>
</dbReference>
<feature type="compositionally biased region" description="Pro residues" evidence="1">
    <location>
        <begin position="105"/>
        <end position="117"/>
    </location>
</feature>
<dbReference type="InterPro" id="IPR036365">
    <property type="entry name" value="PGBD-like_sf"/>
</dbReference>
<dbReference type="EMBL" id="BAAATR010000001">
    <property type="protein sequence ID" value="GAA2226930.1"/>
    <property type="molecule type" value="Genomic_DNA"/>
</dbReference>
<evidence type="ECO:0000259" key="3">
    <source>
        <dbReference type="Pfam" id="PF01471"/>
    </source>
</evidence>
<feature type="compositionally biased region" description="Low complexity" evidence="1">
    <location>
        <begin position="205"/>
        <end position="230"/>
    </location>
</feature>
<feature type="region of interest" description="Disordered" evidence="1">
    <location>
        <begin position="199"/>
        <end position="283"/>
    </location>
</feature>
<dbReference type="PRINTS" id="PR01217">
    <property type="entry name" value="PRICHEXTENSN"/>
</dbReference>
<feature type="region of interest" description="Disordered" evidence="1">
    <location>
        <begin position="81"/>
        <end position="127"/>
    </location>
</feature>
<dbReference type="SUPFAM" id="SSF47090">
    <property type="entry name" value="PGBD-like"/>
    <property type="match status" value="1"/>
</dbReference>
<evidence type="ECO:0000256" key="2">
    <source>
        <dbReference type="SAM" id="Phobius"/>
    </source>
</evidence>
<dbReference type="InterPro" id="IPR036366">
    <property type="entry name" value="PGBDSf"/>
</dbReference>
<proteinExistence type="predicted"/>
<dbReference type="Pfam" id="PF01471">
    <property type="entry name" value="PG_binding_1"/>
    <property type="match status" value="1"/>
</dbReference>
<evidence type="ECO:0000313" key="5">
    <source>
        <dbReference type="Proteomes" id="UP001500305"/>
    </source>
</evidence>
<feature type="domain" description="Peptidoglycan binding-like" evidence="3">
    <location>
        <begin position="280"/>
        <end position="337"/>
    </location>
</feature>
<evidence type="ECO:0000256" key="1">
    <source>
        <dbReference type="SAM" id="MobiDB-lite"/>
    </source>
</evidence>
<feature type="compositionally biased region" description="Low complexity" evidence="1">
    <location>
        <begin position="247"/>
        <end position="268"/>
    </location>
</feature>
<keyword evidence="5" id="KW-1185">Reference proteome</keyword>
<keyword evidence="2" id="KW-1133">Transmembrane helix</keyword>
<name>A0ABN3DBW4_9ACTN</name>